<feature type="domain" description="HTH LytTR-type" evidence="2">
    <location>
        <begin position="159"/>
        <end position="250"/>
    </location>
</feature>
<name>A0AAT9GYM5_9FLAO</name>
<feature type="transmembrane region" description="Helical" evidence="1">
    <location>
        <begin position="46"/>
        <end position="69"/>
    </location>
</feature>
<evidence type="ECO:0000313" key="3">
    <source>
        <dbReference type="EMBL" id="BFM42612.1"/>
    </source>
</evidence>
<dbReference type="GO" id="GO:0003677">
    <property type="term" value="F:DNA binding"/>
    <property type="evidence" value="ECO:0007669"/>
    <property type="project" value="InterPro"/>
</dbReference>
<dbReference type="AlphaFoldDB" id="A0AAT9GYM5"/>
<proteinExistence type="predicted"/>
<accession>A0AAT9GYM5</accession>
<feature type="transmembrane region" description="Helical" evidence="1">
    <location>
        <begin position="115"/>
        <end position="136"/>
    </location>
</feature>
<reference evidence="3" key="1">
    <citation type="submission" date="2024-05" db="EMBL/GenBank/DDBJ databases">
        <title>Whole-Genome Sequence of CFS9, a Potential Fish Probiotic Isolated from the Body Surface of Silurus asotus.</title>
        <authorList>
            <person name="Kojima M."/>
            <person name="Tobioka K."/>
            <person name="Yokota K."/>
            <person name="Nakatani H."/>
            <person name="Hori K."/>
            <person name="Tamaru Y."/>
            <person name="Okazaki F."/>
        </authorList>
    </citation>
    <scope>NUCLEOTIDE SEQUENCE</scope>
    <source>
        <strain evidence="3">CFS9</strain>
    </source>
</reference>
<gene>
    <name evidence="3" type="ORF">CFS9_12530</name>
</gene>
<protein>
    <recommendedName>
        <fullName evidence="2">HTH LytTR-type domain-containing protein</fullName>
    </recommendedName>
</protein>
<evidence type="ECO:0000259" key="2">
    <source>
        <dbReference type="SMART" id="SM00850"/>
    </source>
</evidence>
<organism evidence="3">
    <name type="scientific">Flavobacterium sp. CFS9</name>
    <dbReference type="NCBI Taxonomy" id="3143118"/>
    <lineage>
        <taxon>Bacteria</taxon>
        <taxon>Pseudomonadati</taxon>
        <taxon>Bacteroidota</taxon>
        <taxon>Flavobacteriia</taxon>
        <taxon>Flavobacteriales</taxon>
        <taxon>Flavobacteriaceae</taxon>
        <taxon>Flavobacterium</taxon>
    </lineage>
</organism>
<evidence type="ECO:0000256" key="1">
    <source>
        <dbReference type="SAM" id="Phobius"/>
    </source>
</evidence>
<keyword evidence="1" id="KW-0812">Transmembrane</keyword>
<dbReference type="InterPro" id="IPR007492">
    <property type="entry name" value="LytTR_DNA-bd_dom"/>
</dbReference>
<keyword evidence="1" id="KW-0472">Membrane</keyword>
<dbReference type="Pfam" id="PF04397">
    <property type="entry name" value="LytTR"/>
    <property type="match status" value="1"/>
</dbReference>
<feature type="transmembrane region" description="Helical" evidence="1">
    <location>
        <begin position="81"/>
        <end position="103"/>
    </location>
</feature>
<feature type="transmembrane region" description="Helical" evidence="1">
    <location>
        <begin position="12"/>
        <end position="34"/>
    </location>
</feature>
<dbReference type="SMART" id="SM00850">
    <property type="entry name" value="LytTR"/>
    <property type="match status" value="1"/>
</dbReference>
<sequence length="251" mass="29305">MPKEKMQQLNTSIKHHLIVGALISVWLFVFAFIIRPFDDGTINFKAWLLISLGFSVLAFLCYSIVGFIQKSIYKKRSKWNVSLEVTSIVFFYLIYLFGTYTYYKSPILNGGYNFTAFFSIIFIKVALILTPVIVLARRYLLKLIPVKEDFLVIKGENKLDVLKIKKEDLVCISNAQNYVEIFYLENNQLRAKLIRSSLKKVQEDFDFLLQIHRSHLINPMHFKSWRNSNTILLTQIELPVSKNYKESILAL</sequence>
<dbReference type="Gene3D" id="2.40.50.1020">
    <property type="entry name" value="LytTr DNA-binding domain"/>
    <property type="match status" value="1"/>
</dbReference>
<dbReference type="EMBL" id="AP031573">
    <property type="protein sequence ID" value="BFM42612.1"/>
    <property type="molecule type" value="Genomic_DNA"/>
</dbReference>
<keyword evidence="1" id="KW-1133">Transmembrane helix</keyword>